<dbReference type="AlphaFoldDB" id="A0A067CRI0"/>
<gene>
    <name evidence="2" type="ORF">SPRG_05954</name>
</gene>
<keyword evidence="3" id="KW-1185">Reference proteome</keyword>
<evidence type="ECO:0008006" key="4">
    <source>
        <dbReference type="Google" id="ProtNLM"/>
    </source>
</evidence>
<evidence type="ECO:0000256" key="1">
    <source>
        <dbReference type="SAM" id="SignalP"/>
    </source>
</evidence>
<keyword evidence="1" id="KW-0732">Signal</keyword>
<dbReference type="RefSeq" id="XP_012199919.1">
    <property type="nucleotide sequence ID" value="XM_012344529.1"/>
</dbReference>
<name>A0A067CRI0_SAPPC</name>
<evidence type="ECO:0000313" key="3">
    <source>
        <dbReference type="Proteomes" id="UP000030745"/>
    </source>
</evidence>
<accession>A0A067CRI0</accession>
<dbReference type="KEGG" id="spar:SPRG_05954"/>
<dbReference type="VEuPathDB" id="FungiDB:SPRG_05954"/>
<proteinExistence type="predicted"/>
<dbReference type="EMBL" id="KK583206">
    <property type="protein sequence ID" value="KDO29417.1"/>
    <property type="molecule type" value="Genomic_DNA"/>
</dbReference>
<reference evidence="2 3" key="1">
    <citation type="journal article" date="2013" name="PLoS Genet.">
        <title>Distinctive expansion of potential virulence genes in the genome of the oomycete fish pathogen Saprolegnia parasitica.</title>
        <authorList>
            <person name="Jiang R.H."/>
            <person name="de Bruijn I."/>
            <person name="Haas B.J."/>
            <person name="Belmonte R."/>
            <person name="Lobach L."/>
            <person name="Christie J."/>
            <person name="van den Ackerveken G."/>
            <person name="Bottin A."/>
            <person name="Bulone V."/>
            <person name="Diaz-Moreno S.M."/>
            <person name="Dumas B."/>
            <person name="Fan L."/>
            <person name="Gaulin E."/>
            <person name="Govers F."/>
            <person name="Grenville-Briggs L.J."/>
            <person name="Horner N.R."/>
            <person name="Levin J.Z."/>
            <person name="Mammella M."/>
            <person name="Meijer H.J."/>
            <person name="Morris P."/>
            <person name="Nusbaum C."/>
            <person name="Oome S."/>
            <person name="Phillips A.J."/>
            <person name="van Rooyen D."/>
            <person name="Rzeszutek E."/>
            <person name="Saraiva M."/>
            <person name="Secombes C.J."/>
            <person name="Seidl M.F."/>
            <person name="Snel B."/>
            <person name="Stassen J.H."/>
            <person name="Sykes S."/>
            <person name="Tripathy S."/>
            <person name="van den Berg H."/>
            <person name="Vega-Arreguin J.C."/>
            <person name="Wawra S."/>
            <person name="Young S.K."/>
            <person name="Zeng Q."/>
            <person name="Dieguez-Uribeondo J."/>
            <person name="Russ C."/>
            <person name="Tyler B.M."/>
            <person name="van West P."/>
        </authorList>
    </citation>
    <scope>NUCLEOTIDE SEQUENCE [LARGE SCALE GENOMIC DNA]</scope>
    <source>
        <strain evidence="2 3">CBS 223.65</strain>
    </source>
</reference>
<sequence length="189" mass="19736">MRLLALLRAVFPLLLALAAGCCGGAIEPSALSDLLSTDAAWACAMDALVALGEPLTPTDVAAVCASPPCVAFLRDMRPLFLTGSTTWSTDHSDDAVANLAVLVDACEDSASCSPEQDMLTQSLLAEVRNPHCDAAMEALGPRMTRESFCTLRPCIDALRAVAPRVPACNMSPTLTAYMSVLHACDAGNP</sequence>
<protein>
    <recommendedName>
        <fullName evidence="4">Secreted protein</fullName>
    </recommendedName>
</protein>
<organism evidence="2 3">
    <name type="scientific">Saprolegnia parasitica (strain CBS 223.65)</name>
    <dbReference type="NCBI Taxonomy" id="695850"/>
    <lineage>
        <taxon>Eukaryota</taxon>
        <taxon>Sar</taxon>
        <taxon>Stramenopiles</taxon>
        <taxon>Oomycota</taxon>
        <taxon>Saprolegniomycetes</taxon>
        <taxon>Saprolegniales</taxon>
        <taxon>Saprolegniaceae</taxon>
        <taxon>Saprolegnia</taxon>
    </lineage>
</organism>
<dbReference type="OMA" id="WACAMDA"/>
<dbReference type="OrthoDB" id="10431013at2759"/>
<evidence type="ECO:0000313" key="2">
    <source>
        <dbReference type="EMBL" id="KDO29417.1"/>
    </source>
</evidence>
<dbReference type="Proteomes" id="UP000030745">
    <property type="component" value="Unassembled WGS sequence"/>
</dbReference>
<dbReference type="GeneID" id="24128327"/>
<dbReference type="PROSITE" id="PS51257">
    <property type="entry name" value="PROKAR_LIPOPROTEIN"/>
    <property type="match status" value="1"/>
</dbReference>
<feature type="signal peptide" evidence="1">
    <location>
        <begin position="1"/>
        <end position="18"/>
    </location>
</feature>
<feature type="chain" id="PRO_5001638809" description="Secreted protein" evidence="1">
    <location>
        <begin position="19"/>
        <end position="189"/>
    </location>
</feature>